<sequence length="235" mass="25619">MIDTGVGLWGLKDTAEGLTDLPLTVILTHAHCDHAGGAGEFPEVYLHPEDIPLLKIHGLEIRMGYAAVMGGAGLSEEDFVPPFEGVLKPLSHGQIFDLGGLTAEIIHVSGHTKGCCSVLFPEERSILFGDACNVNTLVMDDTSTTISEYKKSLERLKTYEDRYDTVYYSHGPAVGPRECLDDNLELCGRILEGTDDGVPCEFMGKAAFRAAESREDFSRLDGKHGNIVYSQLTKK</sequence>
<dbReference type="InterPro" id="IPR001279">
    <property type="entry name" value="Metallo-B-lactamas"/>
</dbReference>
<evidence type="ECO:0000313" key="3">
    <source>
        <dbReference type="Proteomes" id="UP000824041"/>
    </source>
</evidence>
<feature type="domain" description="Metallo-beta-lactamase" evidence="1">
    <location>
        <begin position="5"/>
        <end position="170"/>
    </location>
</feature>
<name>A0A9D2ISV9_9FIRM</name>
<evidence type="ECO:0000313" key="2">
    <source>
        <dbReference type="EMBL" id="HIZ22228.1"/>
    </source>
</evidence>
<dbReference type="SUPFAM" id="SSF56281">
    <property type="entry name" value="Metallo-hydrolase/oxidoreductase"/>
    <property type="match status" value="1"/>
</dbReference>
<gene>
    <name evidence="2" type="ORF">IAA21_05450</name>
</gene>
<dbReference type="EMBL" id="DXBU01000076">
    <property type="protein sequence ID" value="HIZ22228.1"/>
    <property type="molecule type" value="Genomic_DNA"/>
</dbReference>
<accession>A0A9D2ISV9</accession>
<protein>
    <submittedName>
        <fullName evidence="2">MBL fold metallo-hydrolase</fullName>
    </submittedName>
</protein>
<dbReference type="PANTHER" id="PTHR42951">
    <property type="entry name" value="METALLO-BETA-LACTAMASE DOMAIN-CONTAINING"/>
    <property type="match status" value="1"/>
</dbReference>
<organism evidence="2 3">
    <name type="scientific">Candidatus Blautia faecigallinarum</name>
    <dbReference type="NCBI Taxonomy" id="2838488"/>
    <lineage>
        <taxon>Bacteria</taxon>
        <taxon>Bacillati</taxon>
        <taxon>Bacillota</taxon>
        <taxon>Clostridia</taxon>
        <taxon>Lachnospirales</taxon>
        <taxon>Lachnospiraceae</taxon>
        <taxon>Blautia</taxon>
    </lineage>
</organism>
<comment type="caution">
    <text evidence="2">The sequence shown here is derived from an EMBL/GenBank/DDBJ whole genome shotgun (WGS) entry which is preliminary data.</text>
</comment>
<reference evidence="2" key="1">
    <citation type="journal article" date="2021" name="PeerJ">
        <title>Extensive microbial diversity within the chicken gut microbiome revealed by metagenomics and culture.</title>
        <authorList>
            <person name="Gilroy R."/>
            <person name="Ravi A."/>
            <person name="Getino M."/>
            <person name="Pursley I."/>
            <person name="Horton D.L."/>
            <person name="Alikhan N.F."/>
            <person name="Baker D."/>
            <person name="Gharbi K."/>
            <person name="Hall N."/>
            <person name="Watson M."/>
            <person name="Adriaenssens E.M."/>
            <person name="Foster-Nyarko E."/>
            <person name="Jarju S."/>
            <person name="Secka A."/>
            <person name="Antonio M."/>
            <person name="Oren A."/>
            <person name="Chaudhuri R.R."/>
            <person name="La Ragione R."/>
            <person name="Hildebrand F."/>
            <person name="Pallen M.J."/>
        </authorList>
    </citation>
    <scope>NUCLEOTIDE SEQUENCE</scope>
    <source>
        <strain evidence="2">14324</strain>
    </source>
</reference>
<dbReference type="Proteomes" id="UP000824041">
    <property type="component" value="Unassembled WGS sequence"/>
</dbReference>
<proteinExistence type="predicted"/>
<dbReference type="AlphaFoldDB" id="A0A9D2ISV9"/>
<dbReference type="InterPro" id="IPR050855">
    <property type="entry name" value="NDM-1-like"/>
</dbReference>
<reference evidence="2" key="2">
    <citation type="submission" date="2021-04" db="EMBL/GenBank/DDBJ databases">
        <authorList>
            <person name="Gilroy R."/>
        </authorList>
    </citation>
    <scope>NUCLEOTIDE SEQUENCE</scope>
    <source>
        <strain evidence="2">14324</strain>
    </source>
</reference>
<dbReference type="Gene3D" id="3.60.15.10">
    <property type="entry name" value="Ribonuclease Z/Hydroxyacylglutathione hydrolase-like"/>
    <property type="match status" value="1"/>
</dbReference>
<dbReference type="InterPro" id="IPR036866">
    <property type="entry name" value="RibonucZ/Hydroxyglut_hydro"/>
</dbReference>
<dbReference type="Pfam" id="PF00753">
    <property type="entry name" value="Lactamase_B"/>
    <property type="match status" value="1"/>
</dbReference>
<evidence type="ECO:0000259" key="1">
    <source>
        <dbReference type="SMART" id="SM00849"/>
    </source>
</evidence>
<dbReference type="SMART" id="SM00849">
    <property type="entry name" value="Lactamase_B"/>
    <property type="match status" value="1"/>
</dbReference>
<dbReference type="PANTHER" id="PTHR42951:SF22">
    <property type="entry name" value="METALLO BETA-LACTAMASE SUPERFAMILY LIPOPROTEIN"/>
    <property type="match status" value="1"/>
</dbReference>